<organism evidence="2 3">
    <name type="scientific">Sphingobium quisquiliarum P25</name>
    <dbReference type="NCBI Taxonomy" id="1329909"/>
    <lineage>
        <taxon>Bacteria</taxon>
        <taxon>Pseudomonadati</taxon>
        <taxon>Pseudomonadota</taxon>
        <taxon>Alphaproteobacteria</taxon>
        <taxon>Sphingomonadales</taxon>
        <taxon>Sphingomonadaceae</taxon>
        <taxon>Sphingobium</taxon>
    </lineage>
</organism>
<feature type="compositionally biased region" description="Low complexity" evidence="1">
    <location>
        <begin position="11"/>
        <end position="24"/>
    </location>
</feature>
<evidence type="ECO:0000256" key="1">
    <source>
        <dbReference type="SAM" id="MobiDB-lite"/>
    </source>
</evidence>
<feature type="region of interest" description="Disordered" evidence="1">
    <location>
        <begin position="1"/>
        <end position="52"/>
    </location>
</feature>
<reference evidence="2 3" key="1">
    <citation type="journal article" date="2013" name="Genome Announc.">
        <title>Draft Genome Sequence of Sphingobium quisquiliarum Strain P25T, a Novel Hexachlorocyclohexane (HCH)-Degrading Bacterium Isolated from an HCH Dumpsite.</title>
        <authorList>
            <person name="Kumar Singh A."/>
            <person name="Sangwan N."/>
            <person name="Sharma A."/>
            <person name="Gupta V."/>
            <person name="Khurana J.P."/>
            <person name="Lal R."/>
        </authorList>
    </citation>
    <scope>NUCLEOTIDE SEQUENCE [LARGE SCALE GENOMIC DNA]</scope>
    <source>
        <strain evidence="2 3">P25</strain>
    </source>
</reference>
<comment type="caution">
    <text evidence="2">The sequence shown here is derived from an EMBL/GenBank/DDBJ whole genome shotgun (WGS) entry which is preliminary data.</text>
</comment>
<dbReference type="AlphaFoldDB" id="T0HRF3"/>
<dbReference type="EMBL" id="ATHO01000007">
    <property type="protein sequence ID" value="EQB14713.1"/>
    <property type="molecule type" value="Genomic_DNA"/>
</dbReference>
<dbReference type="Proteomes" id="UP000015525">
    <property type="component" value="Unassembled WGS sequence"/>
</dbReference>
<feature type="compositionally biased region" description="Polar residues" evidence="1">
    <location>
        <begin position="35"/>
        <end position="45"/>
    </location>
</feature>
<protein>
    <submittedName>
        <fullName evidence="2">Uncharacterized protein</fullName>
    </submittedName>
</protein>
<keyword evidence="3" id="KW-1185">Reference proteome</keyword>
<accession>T0HRF3</accession>
<evidence type="ECO:0000313" key="2">
    <source>
        <dbReference type="EMBL" id="EQB14713.1"/>
    </source>
</evidence>
<evidence type="ECO:0000313" key="3">
    <source>
        <dbReference type="Proteomes" id="UP000015525"/>
    </source>
</evidence>
<name>T0HRF3_9SPHN</name>
<sequence>MVSASTDLRPSRSPSGPQNSPPSGRTRKDMANVASAKSTASSISPGKSAAEI</sequence>
<proteinExistence type="predicted"/>
<gene>
    <name evidence="2" type="ORF">L288_00750</name>
</gene>